<organism evidence="1 2">
    <name type="scientific">Trifolium medium</name>
    <dbReference type="NCBI Taxonomy" id="97028"/>
    <lineage>
        <taxon>Eukaryota</taxon>
        <taxon>Viridiplantae</taxon>
        <taxon>Streptophyta</taxon>
        <taxon>Embryophyta</taxon>
        <taxon>Tracheophyta</taxon>
        <taxon>Spermatophyta</taxon>
        <taxon>Magnoliopsida</taxon>
        <taxon>eudicotyledons</taxon>
        <taxon>Gunneridae</taxon>
        <taxon>Pentapetalae</taxon>
        <taxon>rosids</taxon>
        <taxon>fabids</taxon>
        <taxon>Fabales</taxon>
        <taxon>Fabaceae</taxon>
        <taxon>Papilionoideae</taxon>
        <taxon>50 kb inversion clade</taxon>
        <taxon>NPAAA clade</taxon>
        <taxon>Hologalegina</taxon>
        <taxon>IRL clade</taxon>
        <taxon>Trifolieae</taxon>
        <taxon>Trifolium</taxon>
    </lineage>
</organism>
<feature type="non-terminal residue" evidence="1">
    <location>
        <position position="87"/>
    </location>
</feature>
<accession>A0A392TPR5</accession>
<proteinExistence type="predicted"/>
<name>A0A392TPR5_9FABA</name>
<reference evidence="1 2" key="1">
    <citation type="journal article" date="2018" name="Front. Plant Sci.">
        <title>Red Clover (Trifolium pratense) and Zigzag Clover (T. medium) - A Picture of Genomic Similarities and Differences.</title>
        <authorList>
            <person name="Dluhosova J."/>
            <person name="Istvanek J."/>
            <person name="Nedelnik J."/>
            <person name="Repkova J."/>
        </authorList>
    </citation>
    <scope>NUCLEOTIDE SEQUENCE [LARGE SCALE GENOMIC DNA]</scope>
    <source>
        <strain evidence="2">cv. 10/8</strain>
        <tissue evidence="1">Leaf</tissue>
    </source>
</reference>
<dbReference type="Proteomes" id="UP000265520">
    <property type="component" value="Unassembled WGS sequence"/>
</dbReference>
<evidence type="ECO:0000313" key="2">
    <source>
        <dbReference type="Proteomes" id="UP000265520"/>
    </source>
</evidence>
<protein>
    <submittedName>
        <fullName evidence="1">Uncharacterized protein</fullName>
    </submittedName>
</protein>
<evidence type="ECO:0000313" key="1">
    <source>
        <dbReference type="EMBL" id="MCI62624.1"/>
    </source>
</evidence>
<dbReference type="AlphaFoldDB" id="A0A392TPR5"/>
<keyword evidence="2" id="KW-1185">Reference proteome</keyword>
<dbReference type="EMBL" id="LXQA010622159">
    <property type="protein sequence ID" value="MCI62624.1"/>
    <property type="molecule type" value="Genomic_DNA"/>
</dbReference>
<feature type="non-terminal residue" evidence="1">
    <location>
        <position position="1"/>
    </location>
</feature>
<sequence>IIHGKQGFLLEPEAELPVQVVTGVELSAVARLASFPYDASQLAPAILDIADALLVVDVAFASTDLLPVQPPVLLLYTSLALRTFFEL</sequence>
<comment type="caution">
    <text evidence="1">The sequence shown here is derived from an EMBL/GenBank/DDBJ whole genome shotgun (WGS) entry which is preliminary data.</text>
</comment>